<dbReference type="Proteomes" id="UP000812287">
    <property type="component" value="Unassembled WGS sequence"/>
</dbReference>
<organism evidence="1 2">
    <name type="scientific">Guyanagaster necrorhizus</name>
    <dbReference type="NCBI Taxonomy" id="856835"/>
    <lineage>
        <taxon>Eukaryota</taxon>
        <taxon>Fungi</taxon>
        <taxon>Dikarya</taxon>
        <taxon>Basidiomycota</taxon>
        <taxon>Agaricomycotina</taxon>
        <taxon>Agaricomycetes</taxon>
        <taxon>Agaricomycetidae</taxon>
        <taxon>Agaricales</taxon>
        <taxon>Marasmiineae</taxon>
        <taxon>Physalacriaceae</taxon>
        <taxon>Guyanagaster</taxon>
    </lineage>
</organism>
<dbReference type="EMBL" id="MU250543">
    <property type="protein sequence ID" value="KAG7443753.1"/>
    <property type="molecule type" value="Genomic_DNA"/>
</dbReference>
<name>A0A9P7VNF3_9AGAR</name>
<gene>
    <name evidence="1" type="ORF">BT62DRAFT_313300</name>
</gene>
<reference evidence="1" key="1">
    <citation type="submission" date="2020-11" db="EMBL/GenBank/DDBJ databases">
        <title>Adaptations for nitrogen fixation in a non-lichenized fungal sporocarp promotes dispersal by wood-feeding termites.</title>
        <authorList>
            <consortium name="DOE Joint Genome Institute"/>
            <person name="Koch R.A."/>
            <person name="Yoon G."/>
            <person name="Arayal U."/>
            <person name="Lail K."/>
            <person name="Amirebrahimi M."/>
            <person name="Labutti K."/>
            <person name="Lipzen A."/>
            <person name="Riley R."/>
            <person name="Barry K."/>
            <person name="Henrissat B."/>
            <person name="Grigoriev I.V."/>
            <person name="Herr J.R."/>
            <person name="Aime M.C."/>
        </authorList>
    </citation>
    <scope>NUCLEOTIDE SEQUENCE</scope>
    <source>
        <strain evidence="1">MCA 3950</strain>
    </source>
</reference>
<accession>A0A9P7VNF3</accession>
<comment type="caution">
    <text evidence="1">The sequence shown here is derived from an EMBL/GenBank/DDBJ whole genome shotgun (WGS) entry which is preliminary data.</text>
</comment>
<dbReference type="GeneID" id="66102767"/>
<sequence>MVVDGYGRQTCELSSSSSRLRSLPSEMVVSRRKFRVVLTPASLLTSYHHHRHLDARYRTLQRCTSKLLGCVPSCAAVTSTLVFRIAGKVFLWRHRRRSLASRVPVCGLFLRAEKALITIFLGLYLDNRRFGSHMVQLLGVERRGAHCSSRGVELNQLLHSRLRCLK</sequence>
<dbReference type="RefSeq" id="XP_043037253.1">
    <property type="nucleotide sequence ID" value="XM_043180471.1"/>
</dbReference>
<evidence type="ECO:0000313" key="1">
    <source>
        <dbReference type="EMBL" id="KAG7443753.1"/>
    </source>
</evidence>
<protein>
    <submittedName>
        <fullName evidence="1">Uncharacterized protein</fullName>
    </submittedName>
</protein>
<evidence type="ECO:0000313" key="2">
    <source>
        <dbReference type="Proteomes" id="UP000812287"/>
    </source>
</evidence>
<proteinExistence type="predicted"/>
<keyword evidence="2" id="KW-1185">Reference proteome</keyword>
<dbReference type="AlphaFoldDB" id="A0A9P7VNF3"/>